<evidence type="ECO:0000313" key="3">
    <source>
        <dbReference type="EMBL" id="MBF0877746.1"/>
    </source>
</evidence>
<dbReference type="InterPro" id="IPR036291">
    <property type="entry name" value="NAD(P)-bd_dom_sf"/>
</dbReference>
<organism evidence="2 4">
    <name type="scientific">Gluconobacter cerevisiae</name>
    <dbReference type="NCBI Taxonomy" id="1379734"/>
    <lineage>
        <taxon>Bacteria</taxon>
        <taxon>Pseudomonadati</taxon>
        <taxon>Pseudomonadota</taxon>
        <taxon>Alphaproteobacteria</taxon>
        <taxon>Acetobacterales</taxon>
        <taxon>Acetobacteraceae</taxon>
        <taxon>Gluconobacter</taxon>
    </lineage>
</organism>
<evidence type="ECO:0000313" key="2">
    <source>
        <dbReference type="EMBL" id="MBF0875782.1"/>
    </source>
</evidence>
<accession>A0ABR9YB58</accession>
<dbReference type="Gene3D" id="3.40.50.720">
    <property type="entry name" value="NAD(P)-binding Rossmann-like Domain"/>
    <property type="match status" value="1"/>
</dbReference>
<reference evidence="4" key="1">
    <citation type="submission" date="2020-04" db="EMBL/GenBank/DDBJ databases">
        <title>Description of novel Gluconacetobacter.</title>
        <authorList>
            <person name="Sombolestani A."/>
        </authorList>
    </citation>
    <scope>NUCLEOTIDE SEQUENCE [LARGE SCALE GENOMIC DNA]</scope>
    <source>
        <strain evidence="4">LMG 27748</strain>
    </source>
</reference>
<dbReference type="Pfam" id="PF01370">
    <property type="entry name" value="Epimerase"/>
    <property type="match status" value="1"/>
</dbReference>
<reference evidence="2" key="2">
    <citation type="submission" date="2020-04" db="EMBL/GenBank/DDBJ databases">
        <authorList>
            <person name="Sombolestani A."/>
        </authorList>
    </citation>
    <scope>NUCLEOTIDE SEQUENCE</scope>
    <source>
        <strain evidence="2">LMG 27748</strain>
    </source>
</reference>
<feature type="non-terminal residue" evidence="2">
    <location>
        <position position="45"/>
    </location>
</feature>
<dbReference type="EMBL" id="JABCQO010000002">
    <property type="protein sequence ID" value="MBF0875782.1"/>
    <property type="molecule type" value="Genomic_DNA"/>
</dbReference>
<comment type="caution">
    <text evidence="2">The sequence shown here is derived from an EMBL/GenBank/DDBJ whole genome shotgun (WGS) entry which is preliminary data.</text>
</comment>
<proteinExistence type="predicted"/>
<dbReference type="RefSeq" id="WP_194254112.1">
    <property type="nucleotide sequence ID" value="NZ_JABCQO010000002.1"/>
</dbReference>
<feature type="domain" description="NAD-dependent epimerase/dehydratase" evidence="1">
    <location>
        <begin position="4"/>
        <end position="36"/>
    </location>
</feature>
<sequence length="45" mass="4835">MSRIIVIGGTGHIGTYLVPALIDQSHEVVSVSRGLARSYTHNAAW</sequence>
<protein>
    <submittedName>
        <fullName evidence="2">NAD(P)-dependent oxidoreductase</fullName>
    </submittedName>
</protein>
<dbReference type="InterPro" id="IPR001509">
    <property type="entry name" value="Epimerase_deHydtase"/>
</dbReference>
<name>A0ABR9YB58_9PROT</name>
<keyword evidence="4" id="KW-1185">Reference proteome</keyword>
<dbReference type="SUPFAM" id="SSF51735">
    <property type="entry name" value="NAD(P)-binding Rossmann-fold domains"/>
    <property type="match status" value="1"/>
</dbReference>
<dbReference type="Proteomes" id="UP000630952">
    <property type="component" value="Unassembled WGS sequence"/>
</dbReference>
<reference evidence="2 4" key="3">
    <citation type="submission" date="2020-11" db="EMBL/GenBank/DDBJ databases">
        <title>Description of novel Gluconobacter species.</title>
        <authorList>
            <person name="Cleenwerck I."/>
            <person name="Cnockaert M."/>
            <person name="Borremans W."/>
            <person name="Wieme A.D."/>
            <person name="De Vuyst L."/>
            <person name="Vandamme P."/>
        </authorList>
    </citation>
    <scope>NUCLEOTIDE SEQUENCE [LARGE SCALE GENOMIC DNA]</scope>
    <source>
        <strain evidence="2 4">LMG 27748</strain>
    </source>
</reference>
<gene>
    <name evidence="2" type="ORF">HKD21_02835</name>
    <name evidence="3" type="ORF">HKD21_12955</name>
</gene>
<evidence type="ECO:0000313" key="4">
    <source>
        <dbReference type="Proteomes" id="UP000630952"/>
    </source>
</evidence>
<dbReference type="EMBL" id="JABCQO010000015">
    <property type="protein sequence ID" value="MBF0877746.1"/>
    <property type="molecule type" value="Genomic_DNA"/>
</dbReference>
<evidence type="ECO:0000259" key="1">
    <source>
        <dbReference type="Pfam" id="PF01370"/>
    </source>
</evidence>